<sequence length="78" mass="8953">MLKVNYYHIIFLLLASIYLFPRLQTTVVNTRTNIFSMKRAQGKWSDPSTSDGTLCQYTGNKHLSSGHRCDLEISDEIN</sequence>
<evidence type="ECO:0000313" key="2">
    <source>
        <dbReference type="EMBL" id="CAF0728563.1"/>
    </source>
</evidence>
<gene>
    <name evidence="2" type="ORF">IZO911_LOCUS2664</name>
    <name evidence="3" type="ORF">JYZ213_LOCUS4191</name>
    <name evidence="5" type="ORF">KXQ929_LOCUS21180</name>
    <name evidence="6" type="ORF">OKA104_LOCUS25369</name>
    <name evidence="7" type="ORF">OXD698_LOCUS29255</name>
    <name evidence="4" type="ORF">VCS650_LOCUS5480</name>
</gene>
<evidence type="ECO:0000313" key="7">
    <source>
        <dbReference type="EMBL" id="CAF3996380.1"/>
    </source>
</evidence>
<dbReference type="Proteomes" id="UP000663891">
    <property type="component" value="Unassembled WGS sequence"/>
</dbReference>
<evidence type="ECO:0000313" key="8">
    <source>
        <dbReference type="Proteomes" id="UP000663845"/>
    </source>
</evidence>
<dbReference type="EMBL" id="CAJNOE010000013">
    <property type="protein sequence ID" value="CAF0728563.1"/>
    <property type="molecule type" value="Genomic_DNA"/>
</dbReference>
<evidence type="ECO:0000313" key="6">
    <source>
        <dbReference type="EMBL" id="CAF3922764.1"/>
    </source>
</evidence>
<feature type="chain" id="PRO_5035597452" description="Secreted protein" evidence="1">
    <location>
        <begin position="26"/>
        <end position="78"/>
    </location>
</feature>
<accession>A0A813RJR7</accession>
<keyword evidence="1" id="KW-0732">Signal</keyword>
<dbReference type="EMBL" id="CAJNON010000032">
    <property type="protein sequence ID" value="CAF0828697.1"/>
    <property type="molecule type" value="Genomic_DNA"/>
</dbReference>
<name>A0A813RJR7_9BILA</name>
<proteinExistence type="predicted"/>
<evidence type="ECO:0000313" key="4">
    <source>
        <dbReference type="EMBL" id="CAF0828697.1"/>
    </source>
</evidence>
<dbReference type="Proteomes" id="UP000663881">
    <property type="component" value="Unassembled WGS sequence"/>
</dbReference>
<evidence type="ECO:0000313" key="3">
    <source>
        <dbReference type="EMBL" id="CAF0781310.1"/>
    </source>
</evidence>
<dbReference type="EMBL" id="CAJOAY010002119">
    <property type="protein sequence ID" value="CAF3922764.1"/>
    <property type="molecule type" value="Genomic_DNA"/>
</dbReference>
<dbReference type="Proteomes" id="UP000663844">
    <property type="component" value="Unassembled WGS sequence"/>
</dbReference>
<dbReference type="OrthoDB" id="10278873at2759"/>
<dbReference type="EMBL" id="CAJNOG010000023">
    <property type="protein sequence ID" value="CAF0781310.1"/>
    <property type="molecule type" value="Genomic_DNA"/>
</dbReference>
<evidence type="ECO:0000313" key="5">
    <source>
        <dbReference type="EMBL" id="CAF3870524.1"/>
    </source>
</evidence>
<evidence type="ECO:0008006" key="9">
    <source>
        <dbReference type="Google" id="ProtNLM"/>
    </source>
</evidence>
<protein>
    <recommendedName>
        <fullName evidence="9">Secreted protein</fullName>
    </recommendedName>
</protein>
<dbReference type="Proteomes" id="UP000663845">
    <property type="component" value="Unassembled WGS sequence"/>
</dbReference>
<feature type="signal peptide" evidence="1">
    <location>
        <begin position="1"/>
        <end position="25"/>
    </location>
</feature>
<dbReference type="Proteomes" id="UP000663868">
    <property type="component" value="Unassembled WGS sequence"/>
</dbReference>
<dbReference type="AlphaFoldDB" id="A0A813RJR7"/>
<organism evidence="3 8">
    <name type="scientific">Adineta steineri</name>
    <dbReference type="NCBI Taxonomy" id="433720"/>
    <lineage>
        <taxon>Eukaryota</taxon>
        <taxon>Metazoa</taxon>
        <taxon>Spiralia</taxon>
        <taxon>Gnathifera</taxon>
        <taxon>Rotifera</taxon>
        <taxon>Eurotatoria</taxon>
        <taxon>Bdelloidea</taxon>
        <taxon>Adinetida</taxon>
        <taxon>Adinetidae</taxon>
        <taxon>Adineta</taxon>
    </lineage>
</organism>
<dbReference type="EMBL" id="CAJOAZ010003267">
    <property type="protein sequence ID" value="CAF3996380.1"/>
    <property type="molecule type" value="Genomic_DNA"/>
</dbReference>
<dbReference type="EMBL" id="CAJOBB010001535">
    <property type="protein sequence ID" value="CAF3870524.1"/>
    <property type="molecule type" value="Genomic_DNA"/>
</dbReference>
<reference evidence="3" key="1">
    <citation type="submission" date="2021-02" db="EMBL/GenBank/DDBJ databases">
        <authorList>
            <person name="Nowell W R."/>
        </authorList>
    </citation>
    <scope>NUCLEOTIDE SEQUENCE</scope>
</reference>
<comment type="caution">
    <text evidence="3">The sequence shown here is derived from an EMBL/GenBank/DDBJ whole genome shotgun (WGS) entry which is preliminary data.</text>
</comment>
<dbReference type="Proteomes" id="UP000663860">
    <property type="component" value="Unassembled WGS sequence"/>
</dbReference>
<evidence type="ECO:0000256" key="1">
    <source>
        <dbReference type="SAM" id="SignalP"/>
    </source>
</evidence>